<evidence type="ECO:0000313" key="14">
    <source>
        <dbReference type="EMBL" id="PIR99292.1"/>
    </source>
</evidence>
<comment type="subunit">
    <text evidence="10">Component of the Sec protein translocase complex. Heterotrimer consisting of SecY, SecE and SecG subunits. The heterotrimers can form oligomers, although 1 heterotrimer is thought to be able to translocate proteins. Interacts with the ribosome. Interacts with SecDF, and other proteins may be involved. Interacts with SecA.</text>
</comment>
<dbReference type="Proteomes" id="UP000230796">
    <property type="component" value="Unassembled WGS sequence"/>
</dbReference>
<feature type="transmembrane region" description="Helical" evidence="10">
    <location>
        <begin position="285"/>
        <end position="309"/>
    </location>
</feature>
<dbReference type="GO" id="GO:0043952">
    <property type="term" value="P:protein transport by the Sec complex"/>
    <property type="evidence" value="ECO:0007669"/>
    <property type="project" value="UniProtKB-UniRule"/>
</dbReference>
<evidence type="ECO:0000256" key="11">
    <source>
        <dbReference type="RuleBase" id="RU000537"/>
    </source>
</evidence>
<feature type="transmembrane region" description="Helical" evidence="10">
    <location>
        <begin position="329"/>
        <end position="351"/>
    </location>
</feature>
<keyword evidence="8 10" id="KW-0472">Membrane</keyword>
<evidence type="ECO:0000256" key="7">
    <source>
        <dbReference type="ARBA" id="ARBA00023010"/>
    </source>
</evidence>
<keyword evidence="4 10" id="KW-0812">Transmembrane</keyword>
<dbReference type="HAMAP" id="MF_01465">
    <property type="entry name" value="SecY"/>
    <property type="match status" value="1"/>
</dbReference>
<dbReference type="FunFam" id="1.10.3370.10:FF:000001">
    <property type="entry name" value="Preprotein translocase subunit SecY"/>
    <property type="match status" value="1"/>
</dbReference>
<evidence type="ECO:0000256" key="13">
    <source>
        <dbReference type="RuleBase" id="RU004349"/>
    </source>
</evidence>
<accession>A0A2H0VJL5</accession>
<dbReference type="PRINTS" id="PR00303">
    <property type="entry name" value="SECYTRNLCASE"/>
</dbReference>
<evidence type="ECO:0000256" key="3">
    <source>
        <dbReference type="ARBA" id="ARBA00022448"/>
    </source>
</evidence>
<name>A0A2H0VJL5_9BACT</name>
<evidence type="ECO:0000256" key="1">
    <source>
        <dbReference type="ARBA" id="ARBA00004141"/>
    </source>
</evidence>
<proteinExistence type="inferred from homology"/>
<dbReference type="PIRSF" id="PIRSF004557">
    <property type="entry name" value="SecY"/>
    <property type="match status" value="1"/>
</dbReference>
<dbReference type="GO" id="GO:0005886">
    <property type="term" value="C:plasma membrane"/>
    <property type="evidence" value="ECO:0007669"/>
    <property type="project" value="UniProtKB-SubCell"/>
</dbReference>
<evidence type="ECO:0000256" key="5">
    <source>
        <dbReference type="ARBA" id="ARBA00022927"/>
    </source>
</evidence>
<keyword evidence="6 10" id="KW-1133">Transmembrane helix</keyword>
<feature type="transmembrane region" description="Helical" evidence="10">
    <location>
        <begin position="411"/>
        <end position="432"/>
    </location>
</feature>
<dbReference type="SUPFAM" id="SSF103491">
    <property type="entry name" value="Preprotein translocase SecY subunit"/>
    <property type="match status" value="1"/>
</dbReference>
<comment type="function">
    <text evidence="10 11">The central subunit of the protein translocation channel SecYEG. Consists of two halves formed by TMs 1-5 and 6-10. These two domains form a lateral gate at the front which open onto the bilayer between TMs 2 and 7, and are clamped together by SecE at the back. The channel is closed by both a pore ring composed of hydrophobic SecY resides and a short helix (helix 2A) on the extracellular side of the membrane which forms a plug. The plug probably moves laterally to allow the channel to open. The ring and the pore may move independently.</text>
</comment>
<comment type="caution">
    <text evidence="14">The sequence shown here is derived from an EMBL/GenBank/DDBJ whole genome shotgun (WGS) entry which is preliminary data.</text>
</comment>
<feature type="transmembrane region" description="Helical" evidence="10">
    <location>
        <begin position="42"/>
        <end position="60"/>
    </location>
</feature>
<dbReference type="EMBL" id="PFAF01000002">
    <property type="protein sequence ID" value="PIR99292.1"/>
    <property type="molecule type" value="Genomic_DNA"/>
</dbReference>
<dbReference type="AlphaFoldDB" id="A0A2H0VJL5"/>
<dbReference type="NCBIfam" id="TIGR00967">
    <property type="entry name" value="3a0501s007"/>
    <property type="match status" value="1"/>
</dbReference>
<gene>
    <name evidence="10" type="primary">secY</name>
    <name evidence="14" type="ORF">COT87_00200</name>
</gene>
<keyword evidence="7 10" id="KW-0811">Translocation</keyword>
<dbReference type="InterPro" id="IPR023201">
    <property type="entry name" value="SecY_dom_sf"/>
</dbReference>
<protein>
    <recommendedName>
        <fullName evidence="9 10">Protein translocase subunit SecY</fullName>
    </recommendedName>
</protein>
<comment type="similarity">
    <text evidence="2 10 13">Belongs to the SecY/SEC61-alpha family.</text>
</comment>
<dbReference type="PROSITE" id="PS00756">
    <property type="entry name" value="SECY_2"/>
    <property type="match status" value="1"/>
</dbReference>
<dbReference type="InterPro" id="IPR002208">
    <property type="entry name" value="SecY/SEC61-alpha"/>
</dbReference>
<keyword evidence="5 10" id="KW-0653">Protein transport</keyword>
<evidence type="ECO:0000256" key="8">
    <source>
        <dbReference type="ARBA" id="ARBA00023136"/>
    </source>
</evidence>
<evidence type="ECO:0000313" key="15">
    <source>
        <dbReference type="Proteomes" id="UP000230796"/>
    </source>
</evidence>
<reference evidence="15" key="1">
    <citation type="submission" date="2017-09" db="EMBL/GenBank/DDBJ databases">
        <title>Depth-based differentiation of microbial function through sediment-hosted aquifers and enrichment of novel symbionts in the deep terrestrial subsurface.</title>
        <authorList>
            <person name="Probst A.J."/>
            <person name="Ladd B."/>
            <person name="Jarett J.K."/>
            <person name="Geller-Mcgrath D.E."/>
            <person name="Sieber C.M.K."/>
            <person name="Emerson J.B."/>
            <person name="Anantharaman K."/>
            <person name="Thomas B.C."/>
            <person name="Malmstrom R."/>
            <person name="Stieglmeier M."/>
            <person name="Klingl A."/>
            <person name="Woyke T."/>
            <person name="Ryan C.M."/>
            <person name="Banfield J.F."/>
        </authorList>
    </citation>
    <scope>NUCLEOTIDE SEQUENCE [LARGE SCALE GENOMIC DNA]</scope>
</reference>
<dbReference type="GO" id="GO:0006605">
    <property type="term" value="P:protein targeting"/>
    <property type="evidence" value="ECO:0007669"/>
    <property type="project" value="UniProtKB-UniRule"/>
</dbReference>
<dbReference type="InterPro" id="IPR030659">
    <property type="entry name" value="SecY_CS"/>
</dbReference>
<organism evidence="14 15">
    <name type="scientific">Candidatus Collierbacteria bacterium CG10_big_fil_rev_8_21_14_0_10_44_9</name>
    <dbReference type="NCBI Taxonomy" id="1974535"/>
    <lineage>
        <taxon>Bacteria</taxon>
        <taxon>Candidatus Collieribacteriota</taxon>
    </lineage>
</organism>
<evidence type="ECO:0000256" key="10">
    <source>
        <dbReference type="HAMAP-Rule" id="MF_01465"/>
    </source>
</evidence>
<dbReference type="Gene3D" id="1.10.3370.10">
    <property type="entry name" value="SecY subunit domain"/>
    <property type="match status" value="1"/>
</dbReference>
<dbReference type="InterPro" id="IPR026593">
    <property type="entry name" value="SecY"/>
</dbReference>
<feature type="transmembrane region" description="Helical" evidence="10">
    <location>
        <begin position="136"/>
        <end position="156"/>
    </location>
</feature>
<feature type="transmembrane region" description="Helical" evidence="10">
    <location>
        <begin position="168"/>
        <end position="187"/>
    </location>
</feature>
<dbReference type="Pfam" id="PF00344">
    <property type="entry name" value="SecY"/>
    <property type="match status" value="1"/>
</dbReference>
<sequence>MSWYPQPSELKKLSQHQGGSTVDVLKELFQILKNNRELRRRLIITLVIFAIFRFVTHIPVPGVNLEAIRNVFASNQLLSLLDVFSGGTLANFSILALGLNPYINASIIMQLMTMINPKLEELQKEGETGQNQINQYTRMLTVPLAIMQSAAMFMLLKNSNLVTATDPLSLVTLLATMAAGSIFLMWLGENLTEYGLGNGISLLIFAGIVGRLPVTFLQTSTIAATVNPASIIAYALLGLFVVYSIVAIDEAKRQIPVSYSRRIRGGKDVGGGSTYLPIKLNNAGVIPIIFAIALVLAPSMLAGVLKGVGNSTVASAAASFAAWFTPTSLAYNVFYFVMVVSFTYFYTAVVFDTDKIADQLKQNGGYVPGIRPGKETAKYMSYIVKRTTLAGALFLGSIAILPSIVQGFTGITTLTIGGTSILIVVSVVLETYRKTQSYQVARSYDSFIR</sequence>
<feature type="transmembrane region" description="Helical" evidence="10">
    <location>
        <begin position="89"/>
        <end position="115"/>
    </location>
</feature>
<evidence type="ECO:0000256" key="6">
    <source>
        <dbReference type="ARBA" id="ARBA00022989"/>
    </source>
</evidence>
<comment type="subcellular location">
    <subcellularLocation>
        <location evidence="10">Cell membrane</location>
        <topology evidence="10">Multi-pass membrane protein</topology>
    </subcellularLocation>
    <subcellularLocation>
        <location evidence="1 12">Membrane</location>
        <topology evidence="1 12">Multi-pass membrane protein</topology>
    </subcellularLocation>
</comment>
<dbReference type="PROSITE" id="PS00755">
    <property type="entry name" value="SECY_1"/>
    <property type="match status" value="1"/>
</dbReference>
<keyword evidence="10" id="KW-1003">Cell membrane</keyword>
<feature type="transmembrane region" description="Helical" evidence="10">
    <location>
        <begin position="229"/>
        <end position="248"/>
    </location>
</feature>
<feature type="transmembrane region" description="Helical" evidence="10">
    <location>
        <begin position="199"/>
        <end position="217"/>
    </location>
</feature>
<evidence type="ECO:0000256" key="9">
    <source>
        <dbReference type="ARBA" id="ARBA00039733"/>
    </source>
</evidence>
<dbReference type="GO" id="GO:0065002">
    <property type="term" value="P:intracellular protein transmembrane transport"/>
    <property type="evidence" value="ECO:0007669"/>
    <property type="project" value="UniProtKB-UniRule"/>
</dbReference>
<evidence type="ECO:0000256" key="12">
    <source>
        <dbReference type="RuleBase" id="RU003484"/>
    </source>
</evidence>
<feature type="transmembrane region" description="Helical" evidence="10">
    <location>
        <begin position="387"/>
        <end position="405"/>
    </location>
</feature>
<keyword evidence="3 10" id="KW-0813">Transport</keyword>
<evidence type="ECO:0000256" key="2">
    <source>
        <dbReference type="ARBA" id="ARBA00005751"/>
    </source>
</evidence>
<dbReference type="PANTHER" id="PTHR10906">
    <property type="entry name" value="SECY/SEC61-ALPHA FAMILY MEMBER"/>
    <property type="match status" value="1"/>
</dbReference>
<evidence type="ECO:0000256" key="4">
    <source>
        <dbReference type="ARBA" id="ARBA00022692"/>
    </source>
</evidence>